<dbReference type="EC" id="3.5.1.41" evidence="4"/>
<comment type="catalytic activity">
    <reaction evidence="5">
        <text>[(1-&gt;4)-N-acetyl-beta-D-glucosaminyl](n) + n H2O = chitosan + n acetate</text>
        <dbReference type="Rhea" id="RHEA:10464"/>
        <dbReference type="Rhea" id="RHEA-COMP:9593"/>
        <dbReference type="Rhea" id="RHEA-COMP:9597"/>
        <dbReference type="ChEBI" id="CHEBI:15377"/>
        <dbReference type="ChEBI" id="CHEBI:17029"/>
        <dbReference type="ChEBI" id="CHEBI:30089"/>
        <dbReference type="ChEBI" id="CHEBI:57704"/>
        <dbReference type="EC" id="3.5.1.41"/>
    </reaction>
    <physiologicalReaction direction="left-to-right" evidence="5">
        <dbReference type="Rhea" id="RHEA:10465"/>
    </physiologicalReaction>
</comment>
<accession>A0A6A6PZN0</accession>
<dbReference type="AlphaFoldDB" id="A0A6A6PZN0"/>
<dbReference type="GO" id="GO:0009272">
    <property type="term" value="P:fungal-type cell wall biogenesis"/>
    <property type="evidence" value="ECO:0007669"/>
    <property type="project" value="UniProtKB-ARBA"/>
</dbReference>
<dbReference type="PANTHER" id="PTHR10587:SF137">
    <property type="entry name" value="4-DEOXY-4-FORMAMIDO-L-ARABINOSE-PHOSPHOUNDECAPRENOL DEFORMYLASE ARND-RELATED"/>
    <property type="match status" value="1"/>
</dbReference>
<dbReference type="InterPro" id="IPR011330">
    <property type="entry name" value="Glyco_hydro/deAcase_b/a-brl"/>
</dbReference>
<organism evidence="7 8">
    <name type="scientific">Neohortaea acidophila</name>
    <dbReference type="NCBI Taxonomy" id="245834"/>
    <lineage>
        <taxon>Eukaryota</taxon>
        <taxon>Fungi</taxon>
        <taxon>Dikarya</taxon>
        <taxon>Ascomycota</taxon>
        <taxon>Pezizomycotina</taxon>
        <taxon>Dothideomycetes</taxon>
        <taxon>Dothideomycetidae</taxon>
        <taxon>Mycosphaerellales</taxon>
        <taxon>Teratosphaeriaceae</taxon>
        <taxon>Neohortaea</taxon>
    </lineage>
</organism>
<dbReference type="GO" id="GO:0006032">
    <property type="term" value="P:chitin catabolic process"/>
    <property type="evidence" value="ECO:0007669"/>
    <property type="project" value="UniProtKB-KW"/>
</dbReference>
<keyword evidence="8" id="KW-1185">Reference proteome</keyword>
<dbReference type="SUPFAM" id="SSF88713">
    <property type="entry name" value="Glycoside hydrolase/deacetylase"/>
    <property type="match status" value="1"/>
</dbReference>
<evidence type="ECO:0000256" key="2">
    <source>
        <dbReference type="ARBA" id="ARBA00023024"/>
    </source>
</evidence>
<evidence type="ECO:0000259" key="6">
    <source>
        <dbReference type="PROSITE" id="PS51677"/>
    </source>
</evidence>
<dbReference type="PANTHER" id="PTHR10587">
    <property type="entry name" value="GLYCOSYL TRANSFERASE-RELATED"/>
    <property type="match status" value="1"/>
</dbReference>
<protein>
    <recommendedName>
        <fullName evidence="4">chitin deacetylase</fullName>
        <ecNumber evidence="4">3.5.1.41</ecNumber>
    </recommendedName>
</protein>
<evidence type="ECO:0000313" key="8">
    <source>
        <dbReference type="Proteomes" id="UP000799767"/>
    </source>
</evidence>
<dbReference type="OrthoDB" id="407355at2759"/>
<dbReference type="InterPro" id="IPR050248">
    <property type="entry name" value="Polysacc_deacetylase_ArnD"/>
</dbReference>
<comment type="cofactor">
    <cofactor evidence="1">
        <name>Co(2+)</name>
        <dbReference type="ChEBI" id="CHEBI:48828"/>
    </cofactor>
</comment>
<reference evidence="7" key="1">
    <citation type="journal article" date="2020" name="Stud. Mycol.">
        <title>101 Dothideomycetes genomes: a test case for predicting lifestyles and emergence of pathogens.</title>
        <authorList>
            <person name="Haridas S."/>
            <person name="Albert R."/>
            <person name="Binder M."/>
            <person name="Bloem J."/>
            <person name="Labutti K."/>
            <person name="Salamov A."/>
            <person name="Andreopoulos B."/>
            <person name="Baker S."/>
            <person name="Barry K."/>
            <person name="Bills G."/>
            <person name="Bluhm B."/>
            <person name="Cannon C."/>
            <person name="Castanera R."/>
            <person name="Culley D."/>
            <person name="Daum C."/>
            <person name="Ezra D."/>
            <person name="Gonzalez J."/>
            <person name="Henrissat B."/>
            <person name="Kuo A."/>
            <person name="Liang C."/>
            <person name="Lipzen A."/>
            <person name="Lutzoni F."/>
            <person name="Magnuson J."/>
            <person name="Mondo S."/>
            <person name="Nolan M."/>
            <person name="Ohm R."/>
            <person name="Pangilinan J."/>
            <person name="Park H.-J."/>
            <person name="Ramirez L."/>
            <person name="Alfaro M."/>
            <person name="Sun H."/>
            <person name="Tritt A."/>
            <person name="Yoshinaga Y."/>
            <person name="Zwiers L.-H."/>
            <person name="Turgeon B."/>
            <person name="Goodwin S."/>
            <person name="Spatafora J."/>
            <person name="Crous P."/>
            <person name="Grigoriev I."/>
        </authorList>
    </citation>
    <scope>NUCLEOTIDE SEQUENCE</scope>
    <source>
        <strain evidence="7">CBS 113389</strain>
    </source>
</reference>
<feature type="domain" description="NodB homology" evidence="6">
    <location>
        <begin position="48"/>
        <end position="229"/>
    </location>
</feature>
<dbReference type="RefSeq" id="XP_033591800.1">
    <property type="nucleotide sequence ID" value="XM_033735238.1"/>
</dbReference>
<keyword evidence="3" id="KW-0170">Cobalt</keyword>
<evidence type="ECO:0000256" key="5">
    <source>
        <dbReference type="ARBA" id="ARBA00048494"/>
    </source>
</evidence>
<keyword evidence="2" id="KW-0119">Carbohydrate metabolism</keyword>
<evidence type="ECO:0000313" key="7">
    <source>
        <dbReference type="EMBL" id="KAF2485231.1"/>
    </source>
</evidence>
<sequence length="241" mass="26937">MSARLTAIAVLALVILPLYCIYKPPGLVISWLQRQFPEVLFQVSTTQKVVALTIDDAPTQYTEQILEILKDNGAAATFFSIGGQVAGREDVLQSILRSGSELGNHAMHDEPSINLPSQTLKEEITQVNEYIDAAYRAAGRPRQAHYFRPGSGIFSSRLVDLAKDMGYRTILGGIYPHDPFVSLWRLNAWHILGSLRPGAIIICHDRRPWTLPMLKRVVPEIKRRGYEIVTVTGLLESTRDT</sequence>
<dbReference type="InterPro" id="IPR002509">
    <property type="entry name" value="NODB_dom"/>
</dbReference>
<evidence type="ECO:0000256" key="1">
    <source>
        <dbReference type="ARBA" id="ARBA00001941"/>
    </source>
</evidence>
<keyword evidence="2" id="KW-0624">Polysaccharide degradation</keyword>
<proteinExistence type="predicted"/>
<dbReference type="PROSITE" id="PS51677">
    <property type="entry name" value="NODB"/>
    <property type="match status" value="1"/>
</dbReference>
<dbReference type="GeneID" id="54476240"/>
<gene>
    <name evidence="7" type="ORF">BDY17DRAFT_308665</name>
</gene>
<dbReference type="Pfam" id="PF01522">
    <property type="entry name" value="Polysacc_deac_1"/>
    <property type="match status" value="1"/>
</dbReference>
<dbReference type="GO" id="GO:0005975">
    <property type="term" value="P:carbohydrate metabolic process"/>
    <property type="evidence" value="ECO:0007669"/>
    <property type="project" value="InterPro"/>
</dbReference>
<evidence type="ECO:0000256" key="3">
    <source>
        <dbReference type="ARBA" id="ARBA00023285"/>
    </source>
</evidence>
<keyword evidence="2" id="KW-0146">Chitin degradation</keyword>
<dbReference type="Gene3D" id="3.20.20.370">
    <property type="entry name" value="Glycoside hydrolase/deacetylase"/>
    <property type="match status" value="1"/>
</dbReference>
<dbReference type="EMBL" id="MU001633">
    <property type="protein sequence ID" value="KAF2485231.1"/>
    <property type="molecule type" value="Genomic_DNA"/>
</dbReference>
<dbReference type="Proteomes" id="UP000799767">
    <property type="component" value="Unassembled WGS sequence"/>
</dbReference>
<dbReference type="GO" id="GO:0004099">
    <property type="term" value="F:chitin deacetylase activity"/>
    <property type="evidence" value="ECO:0007669"/>
    <property type="project" value="UniProtKB-EC"/>
</dbReference>
<evidence type="ECO:0000256" key="4">
    <source>
        <dbReference type="ARBA" id="ARBA00024056"/>
    </source>
</evidence>
<name>A0A6A6PZN0_9PEZI</name>
<dbReference type="CDD" id="cd10958">
    <property type="entry name" value="CE4_NodB_like_2"/>
    <property type="match status" value="1"/>
</dbReference>